<dbReference type="Gene3D" id="3.40.50.1110">
    <property type="entry name" value="SGNH hydrolase"/>
    <property type="match status" value="1"/>
</dbReference>
<evidence type="ECO:0000313" key="2">
    <source>
        <dbReference type="EMBL" id="RWU25006.1"/>
    </source>
</evidence>
<sequence>MQTIPLSSLPALLHGHIGLIDHQDGVQPVRFPPAIGFMLDPLNALTATMTSGIRLRLVTNSSSLELVTQQTQLFLTEPEQWARNFEIYVDGNLYQQTPAIGGSFLTPGAAPEGESRAVLAFTGLGNHLKQIEIWFPQSSLQVIERVQIDSHATWETWKDDRRHILFHGSSITHGMEALGGSGTWPAVAGKLAGVNVTNMGWAGSCLLSALASKVIAQQTIDAAVLELGINIWDGGALNQRTLNDSVHGMISIIRDRYPTLPIVIVSPICSPTRETVGENGGLSLEQIRAGLKSAVDAHVLQGDHQIQYQDGLALFGLEDANLLVDGLHPNADGYCLIGERFAELHRNFLTVD</sequence>
<dbReference type="EMBL" id="QJRG01000034">
    <property type="protein sequence ID" value="RWU25006.1"/>
    <property type="molecule type" value="Genomic_DNA"/>
</dbReference>
<feature type="domain" description="SGNH hydrolase-type esterase" evidence="1">
    <location>
        <begin position="162"/>
        <end position="333"/>
    </location>
</feature>
<evidence type="ECO:0000313" key="3">
    <source>
        <dbReference type="Proteomes" id="UP000288983"/>
    </source>
</evidence>
<name>A0A443ZVT1_9PSED</name>
<dbReference type="Pfam" id="PF14606">
    <property type="entry name" value="Lipase_GDSL_3"/>
    <property type="match status" value="1"/>
</dbReference>
<accession>A0A443ZVT1</accession>
<comment type="caution">
    <text evidence="2">The sequence shown here is derived from an EMBL/GenBank/DDBJ whole genome shotgun (WGS) entry which is preliminary data.</text>
</comment>
<dbReference type="OrthoDB" id="5624617at2"/>
<reference evidence="2 3" key="1">
    <citation type="submission" date="2018-06" db="EMBL/GenBank/DDBJ databases">
        <title>Bacteria isolated from soil of Wuhan.</title>
        <authorList>
            <person name="Wei X."/>
            <person name="Chunhua H."/>
        </authorList>
    </citation>
    <scope>NUCLEOTIDE SEQUENCE [LARGE SCALE GENOMIC DNA]</scope>
    <source>
        <strain evidence="3">xwS2</strain>
    </source>
</reference>
<evidence type="ECO:0000259" key="1">
    <source>
        <dbReference type="Pfam" id="PF14606"/>
    </source>
</evidence>
<dbReference type="Gene3D" id="2.60.120.260">
    <property type="entry name" value="Galactose-binding domain-like"/>
    <property type="match status" value="1"/>
</dbReference>
<dbReference type="InterPro" id="IPR013830">
    <property type="entry name" value="SGNH_hydro"/>
</dbReference>
<organism evidence="2 3">
    <name type="scientific">Pseudomonas alkylphenolica</name>
    <dbReference type="NCBI Taxonomy" id="237609"/>
    <lineage>
        <taxon>Bacteria</taxon>
        <taxon>Pseudomonadati</taxon>
        <taxon>Pseudomonadota</taxon>
        <taxon>Gammaproteobacteria</taxon>
        <taxon>Pseudomonadales</taxon>
        <taxon>Pseudomonadaceae</taxon>
        <taxon>Pseudomonas</taxon>
    </lineage>
</organism>
<dbReference type="GO" id="GO:0016788">
    <property type="term" value="F:hydrolase activity, acting on ester bonds"/>
    <property type="evidence" value="ECO:0007669"/>
    <property type="project" value="UniProtKB-ARBA"/>
</dbReference>
<gene>
    <name evidence="2" type="ORF">DM813_04520</name>
</gene>
<protein>
    <recommendedName>
        <fullName evidence="1">SGNH hydrolase-type esterase domain-containing protein</fullName>
    </recommendedName>
</protein>
<dbReference type="AlphaFoldDB" id="A0A443ZVT1"/>
<dbReference type="Proteomes" id="UP000288983">
    <property type="component" value="Unassembled WGS sequence"/>
</dbReference>
<dbReference type="InterPro" id="IPR036514">
    <property type="entry name" value="SGNH_hydro_sf"/>
</dbReference>
<dbReference type="SUPFAM" id="SSF52266">
    <property type="entry name" value="SGNH hydrolase"/>
    <property type="match status" value="1"/>
</dbReference>
<dbReference type="RefSeq" id="WP_128322220.1">
    <property type="nucleotide sequence ID" value="NZ_QJRG01000034.1"/>
</dbReference>
<proteinExistence type="predicted"/>